<dbReference type="EMBL" id="LGTO01000004">
    <property type="protein sequence ID" value="KNE21919.1"/>
    <property type="molecule type" value="Genomic_DNA"/>
</dbReference>
<keyword evidence="4" id="KW-1185">Reference proteome</keyword>
<dbReference type="InterPro" id="IPR011991">
    <property type="entry name" value="ArsR-like_HTH"/>
</dbReference>
<dbReference type="GeneID" id="66869650"/>
<dbReference type="InterPro" id="IPR036388">
    <property type="entry name" value="WH-like_DNA-bd_sf"/>
</dbReference>
<evidence type="ECO:0000313" key="4">
    <source>
        <dbReference type="Proteomes" id="UP000036780"/>
    </source>
</evidence>
<dbReference type="GO" id="GO:0003700">
    <property type="term" value="F:DNA-binding transcription factor activity"/>
    <property type="evidence" value="ECO:0007669"/>
    <property type="project" value="InterPro"/>
</dbReference>
<reference evidence="4" key="1">
    <citation type="submission" date="2015-07" db="EMBL/GenBank/DDBJ databases">
        <title>Fjat-10053 dsm26.</title>
        <authorList>
            <person name="Liu B."/>
            <person name="Wang J."/>
            <person name="Zhu Y."/>
            <person name="Liu G."/>
            <person name="Chen Q."/>
            <person name="Chen Z."/>
            <person name="Lan J."/>
            <person name="Che J."/>
            <person name="Ge C."/>
            <person name="Shi H."/>
            <person name="Pan Z."/>
            <person name="Liu X."/>
        </authorList>
    </citation>
    <scope>NUCLEOTIDE SEQUENCE [LARGE SCALE GENOMIC DNA]</scope>
    <source>
        <strain evidence="4">DSM 26</strain>
    </source>
</reference>
<dbReference type="PROSITE" id="PS50995">
    <property type="entry name" value="HTH_MARR_2"/>
    <property type="match status" value="1"/>
</dbReference>
<dbReference type="Pfam" id="PF01047">
    <property type="entry name" value="MarR"/>
    <property type="match status" value="1"/>
</dbReference>
<evidence type="ECO:0000256" key="1">
    <source>
        <dbReference type="ARBA" id="ARBA00023125"/>
    </source>
</evidence>
<dbReference type="PANTHER" id="PTHR33164:SF43">
    <property type="entry name" value="HTH-TYPE TRANSCRIPTIONAL REPRESSOR YETL"/>
    <property type="match status" value="1"/>
</dbReference>
<keyword evidence="1" id="KW-0238">DNA-binding</keyword>
<protein>
    <submittedName>
        <fullName evidence="3">MarR family transcriptional regulator</fullName>
    </submittedName>
</protein>
<dbReference type="GO" id="GO:0006950">
    <property type="term" value="P:response to stress"/>
    <property type="evidence" value="ECO:0007669"/>
    <property type="project" value="TreeGrafter"/>
</dbReference>
<comment type="caution">
    <text evidence="3">The sequence shown here is derived from an EMBL/GenBank/DDBJ whole genome shotgun (WGS) entry which is preliminary data.</text>
</comment>
<accession>A0A0L0QTJ8</accession>
<dbReference type="Gene3D" id="1.10.10.10">
    <property type="entry name" value="Winged helix-like DNA-binding domain superfamily/Winged helix DNA-binding domain"/>
    <property type="match status" value="1"/>
</dbReference>
<organism evidence="3 4">
    <name type="scientific">Virgibacillus pantothenticus</name>
    <dbReference type="NCBI Taxonomy" id="1473"/>
    <lineage>
        <taxon>Bacteria</taxon>
        <taxon>Bacillati</taxon>
        <taxon>Bacillota</taxon>
        <taxon>Bacilli</taxon>
        <taxon>Bacillales</taxon>
        <taxon>Bacillaceae</taxon>
        <taxon>Virgibacillus</taxon>
    </lineage>
</organism>
<evidence type="ECO:0000313" key="3">
    <source>
        <dbReference type="EMBL" id="KNE21919.1"/>
    </source>
</evidence>
<feature type="domain" description="HTH marR-type" evidence="2">
    <location>
        <begin position="1"/>
        <end position="138"/>
    </location>
</feature>
<evidence type="ECO:0000259" key="2">
    <source>
        <dbReference type="PROSITE" id="PS50995"/>
    </source>
</evidence>
<dbReference type="PANTHER" id="PTHR33164">
    <property type="entry name" value="TRANSCRIPTIONAL REGULATOR, MARR FAMILY"/>
    <property type="match status" value="1"/>
</dbReference>
<dbReference type="PRINTS" id="PR00598">
    <property type="entry name" value="HTHMARR"/>
</dbReference>
<dbReference type="SMART" id="SM00347">
    <property type="entry name" value="HTH_MARR"/>
    <property type="match status" value="1"/>
</dbReference>
<dbReference type="OrthoDB" id="3254893at2"/>
<dbReference type="SUPFAM" id="SSF46785">
    <property type="entry name" value="Winged helix' DNA-binding domain"/>
    <property type="match status" value="1"/>
</dbReference>
<dbReference type="InterPro" id="IPR039422">
    <property type="entry name" value="MarR/SlyA-like"/>
</dbReference>
<gene>
    <name evidence="3" type="ORF">AFK71_03690</name>
</gene>
<dbReference type="PATRIC" id="fig|1473.5.peg.3685"/>
<dbReference type="Proteomes" id="UP000036780">
    <property type="component" value="Unassembled WGS sequence"/>
</dbReference>
<dbReference type="GO" id="GO:0003677">
    <property type="term" value="F:DNA binding"/>
    <property type="evidence" value="ECO:0007669"/>
    <property type="project" value="UniProtKB-KW"/>
</dbReference>
<dbReference type="AlphaFoldDB" id="A0A0L0QTJ8"/>
<dbReference type="InterPro" id="IPR036390">
    <property type="entry name" value="WH_DNA-bd_sf"/>
</dbReference>
<dbReference type="CDD" id="cd00090">
    <property type="entry name" value="HTH_ARSR"/>
    <property type="match status" value="1"/>
</dbReference>
<proteinExistence type="predicted"/>
<sequence>MDLKLMIDRYLDASNSINRSFNSLLKERIHSEITSDQFLTLDFILQHEPCTSTEIAATFGIGKSAVSAQIQRLYSKELITRSRDEKDRRIVYLYVTEQGKQLVDYTEVEVQKQLKYYLSHFQLEEIETFIQSLEKLALLMETK</sequence>
<dbReference type="InterPro" id="IPR000835">
    <property type="entry name" value="HTH_MarR-typ"/>
</dbReference>
<dbReference type="RefSeq" id="WP_050350199.1">
    <property type="nucleotide sequence ID" value="NZ_CP073011.1"/>
</dbReference>
<name>A0A0L0QTJ8_VIRPA</name>